<evidence type="ECO:0000313" key="3">
    <source>
        <dbReference type="EMBL" id="AXC51256.1"/>
    </source>
</evidence>
<feature type="region of interest" description="Disordered" evidence="1">
    <location>
        <begin position="122"/>
        <end position="144"/>
    </location>
</feature>
<organism evidence="3 4">
    <name type="scientific">Paracoccus suum</name>
    <dbReference type="NCBI Taxonomy" id="2259340"/>
    <lineage>
        <taxon>Bacteria</taxon>
        <taxon>Pseudomonadati</taxon>
        <taxon>Pseudomonadota</taxon>
        <taxon>Alphaproteobacteria</taxon>
        <taxon>Rhodobacterales</taxon>
        <taxon>Paracoccaceae</taxon>
        <taxon>Paracoccus</taxon>
    </lineage>
</organism>
<name>A0A344PPF1_9RHOB</name>
<feature type="transmembrane region" description="Helical" evidence="2">
    <location>
        <begin position="65"/>
        <end position="88"/>
    </location>
</feature>
<dbReference type="PANTHER" id="PTHR34703">
    <property type="entry name" value="ANTIPORTER SUBUNIT MNHG2-RELATED"/>
    <property type="match status" value="1"/>
</dbReference>
<dbReference type="InterPro" id="IPR005133">
    <property type="entry name" value="PhaG_MnhG_YufB"/>
</dbReference>
<dbReference type="PANTHER" id="PTHR34703:SF1">
    <property type="entry name" value="ANTIPORTER SUBUNIT MNHG2-RELATED"/>
    <property type="match status" value="1"/>
</dbReference>
<keyword evidence="2" id="KW-0472">Membrane</keyword>
<feature type="compositionally biased region" description="Basic and acidic residues" evidence="1">
    <location>
        <begin position="133"/>
        <end position="144"/>
    </location>
</feature>
<keyword evidence="2" id="KW-0812">Transmembrane</keyword>
<dbReference type="Proteomes" id="UP000252023">
    <property type="component" value="Chromosome"/>
</dbReference>
<dbReference type="AlphaFoldDB" id="A0A344PPF1"/>
<feature type="transmembrane region" description="Helical" evidence="2">
    <location>
        <begin position="6"/>
        <end position="28"/>
    </location>
</feature>
<dbReference type="EMBL" id="CP030918">
    <property type="protein sequence ID" value="AXC51256.1"/>
    <property type="molecule type" value="Genomic_DNA"/>
</dbReference>
<proteinExistence type="predicted"/>
<gene>
    <name evidence="3" type="ORF">DRW48_12210</name>
</gene>
<dbReference type="OrthoDB" id="4427992at2"/>
<accession>A0A344PPF1</accession>
<evidence type="ECO:0000313" key="4">
    <source>
        <dbReference type="Proteomes" id="UP000252023"/>
    </source>
</evidence>
<evidence type="ECO:0000256" key="2">
    <source>
        <dbReference type="SAM" id="Phobius"/>
    </source>
</evidence>
<sequence>MAGLTDLLIAALLVIGGIFGLVGSWGLIRLPSTMTRLHAPTKATTLGVGGVLIASMIYFGRMGDAWGHELLITLFLLLTAPISCQFIAKSVIHRATPRSELPPTATGADWATVALGTDTGAGAGEWSAAAGEVDDRKAVDAPRA</sequence>
<reference evidence="4" key="1">
    <citation type="submission" date="2018-07" db="EMBL/GenBank/DDBJ databases">
        <title>Genome sequencing of Paracoccus sp. SC2-6.</title>
        <authorList>
            <person name="Heo J."/>
            <person name="Kim S.-J."/>
            <person name="Kwon S.-W."/>
        </authorList>
    </citation>
    <scope>NUCLEOTIDE SEQUENCE [LARGE SCALE GENOMIC DNA]</scope>
    <source>
        <strain evidence="4">SC2-6</strain>
    </source>
</reference>
<dbReference type="NCBIfam" id="NF009316">
    <property type="entry name" value="PRK12674.1-5"/>
    <property type="match status" value="1"/>
</dbReference>
<dbReference type="Pfam" id="PF03334">
    <property type="entry name" value="PhaG_MnhG_YufB"/>
    <property type="match status" value="1"/>
</dbReference>
<dbReference type="KEGG" id="pars:DRW48_12210"/>
<keyword evidence="2" id="KW-1133">Transmembrane helix</keyword>
<dbReference type="NCBIfam" id="TIGR01300">
    <property type="entry name" value="CPA3_mnhG_phaG"/>
    <property type="match status" value="1"/>
</dbReference>
<dbReference type="GO" id="GO:0015385">
    <property type="term" value="F:sodium:proton antiporter activity"/>
    <property type="evidence" value="ECO:0007669"/>
    <property type="project" value="TreeGrafter"/>
</dbReference>
<keyword evidence="4" id="KW-1185">Reference proteome</keyword>
<evidence type="ECO:0000256" key="1">
    <source>
        <dbReference type="SAM" id="MobiDB-lite"/>
    </source>
</evidence>
<protein>
    <submittedName>
        <fullName evidence="3">Na+/H+ antiporter subunit G</fullName>
    </submittedName>
</protein>